<dbReference type="EMBL" id="AFBM01000006">
    <property type="protein sequence ID" value="EGF54260.1"/>
    <property type="molecule type" value="Genomic_DNA"/>
</dbReference>
<evidence type="ECO:0000313" key="1">
    <source>
        <dbReference type="EMBL" id="EGF54260.1"/>
    </source>
</evidence>
<protein>
    <submittedName>
        <fullName evidence="1">Conserved domain protein</fullName>
    </submittedName>
</protein>
<proteinExistence type="predicted"/>
<accession>A0ABP2KV91</accession>
<reference evidence="1 2" key="1">
    <citation type="submission" date="2011-02" db="EMBL/GenBank/DDBJ databases">
        <authorList>
            <person name="Weinstock G."/>
            <person name="Sodergren E."/>
            <person name="Clifton S."/>
            <person name="Fulton L."/>
            <person name="Fulton B."/>
            <person name="Courtney L."/>
            <person name="Fronick C."/>
            <person name="Harrison M."/>
            <person name="Strong C."/>
            <person name="Farmer C."/>
            <person name="Delahaunty K."/>
            <person name="Markovic C."/>
            <person name="Hall O."/>
            <person name="Minx P."/>
            <person name="Tomlinson C."/>
            <person name="Mitreva M."/>
            <person name="Hou S."/>
            <person name="Chen J."/>
            <person name="Wollam A."/>
            <person name="Pepin K.H."/>
            <person name="Johnson M."/>
            <person name="Bhonagiri V."/>
            <person name="Zhang X."/>
            <person name="Suruliraj S."/>
            <person name="Warren W."/>
            <person name="Chinwalla A."/>
            <person name="Mardis E.R."/>
            <person name="Wilson R.K."/>
        </authorList>
    </citation>
    <scope>NUCLEOTIDE SEQUENCE [LARGE SCALE GENOMIC DNA]</scope>
    <source>
        <strain evidence="1 2">YIT 12056</strain>
    </source>
</reference>
<sequence length="158" mass="17393">MMILKLRVRDERHGEGHLAQTAGIRRAQVKEDFEAVPLGREEARHNVGVGLKQTADGIHTVVRQLVHVHGDDGVVAKQAVRLPQGGVVSRERKKRELLLDGVRFGEVAQTQLLLHFPNRMEVGAVADVGYHSSQVRFAGNGGEAAVSGNHEVFHRCLF</sequence>
<keyword evidence="2" id="KW-1185">Reference proteome</keyword>
<dbReference type="Proteomes" id="UP000010321">
    <property type="component" value="Unassembled WGS sequence"/>
</dbReference>
<evidence type="ECO:0000313" key="2">
    <source>
        <dbReference type="Proteomes" id="UP000010321"/>
    </source>
</evidence>
<gene>
    <name evidence="1" type="ORF">HMPREF9445_00609</name>
</gene>
<organism evidence="1 2">
    <name type="scientific">Bacteroides clarus YIT 12056</name>
    <dbReference type="NCBI Taxonomy" id="762984"/>
    <lineage>
        <taxon>Bacteria</taxon>
        <taxon>Pseudomonadati</taxon>
        <taxon>Bacteroidota</taxon>
        <taxon>Bacteroidia</taxon>
        <taxon>Bacteroidales</taxon>
        <taxon>Bacteroidaceae</taxon>
        <taxon>Bacteroides</taxon>
    </lineage>
</organism>
<name>A0ABP2KV91_9BACE</name>
<comment type="caution">
    <text evidence="1">The sequence shown here is derived from an EMBL/GenBank/DDBJ whole genome shotgun (WGS) entry which is preliminary data.</text>
</comment>